<evidence type="ECO:0008006" key="3">
    <source>
        <dbReference type="Google" id="ProtNLM"/>
    </source>
</evidence>
<sequence length="100" mass="12126">MIFTSPRRLVDWCQFFHEQVLNHVELMQNKICWIGKVEVDESTFCKKKYNIGENVEVWRIFEGVEHDSENVFLVAIHDHTPRHINWVDQKLDKTPDYYNF</sequence>
<protein>
    <recommendedName>
        <fullName evidence="3">Transposase</fullName>
    </recommendedName>
</protein>
<dbReference type="AlphaFoldDB" id="A0A8X6QQK9"/>
<name>A0A8X6QQK9_NEPPI</name>
<organism evidence="1 2">
    <name type="scientific">Nephila pilipes</name>
    <name type="common">Giant wood spider</name>
    <name type="synonym">Nephila maculata</name>
    <dbReference type="NCBI Taxonomy" id="299642"/>
    <lineage>
        <taxon>Eukaryota</taxon>
        <taxon>Metazoa</taxon>
        <taxon>Ecdysozoa</taxon>
        <taxon>Arthropoda</taxon>
        <taxon>Chelicerata</taxon>
        <taxon>Arachnida</taxon>
        <taxon>Araneae</taxon>
        <taxon>Araneomorphae</taxon>
        <taxon>Entelegynae</taxon>
        <taxon>Araneoidea</taxon>
        <taxon>Nephilidae</taxon>
        <taxon>Nephila</taxon>
    </lineage>
</organism>
<evidence type="ECO:0000313" key="1">
    <source>
        <dbReference type="EMBL" id="GFU38865.1"/>
    </source>
</evidence>
<comment type="caution">
    <text evidence="1">The sequence shown here is derived from an EMBL/GenBank/DDBJ whole genome shotgun (WGS) entry which is preliminary data.</text>
</comment>
<reference evidence="1" key="1">
    <citation type="submission" date="2020-08" db="EMBL/GenBank/DDBJ databases">
        <title>Multicomponent nature underlies the extraordinary mechanical properties of spider dragline silk.</title>
        <authorList>
            <person name="Kono N."/>
            <person name="Nakamura H."/>
            <person name="Mori M."/>
            <person name="Yoshida Y."/>
            <person name="Ohtoshi R."/>
            <person name="Malay A.D."/>
            <person name="Moran D.A.P."/>
            <person name="Tomita M."/>
            <person name="Numata K."/>
            <person name="Arakawa K."/>
        </authorList>
    </citation>
    <scope>NUCLEOTIDE SEQUENCE</scope>
</reference>
<gene>
    <name evidence="1" type="ORF">NPIL_161431</name>
</gene>
<proteinExistence type="predicted"/>
<dbReference type="EMBL" id="BMAW01131314">
    <property type="protein sequence ID" value="GFU38865.1"/>
    <property type="molecule type" value="Genomic_DNA"/>
</dbReference>
<dbReference type="Proteomes" id="UP000887013">
    <property type="component" value="Unassembled WGS sequence"/>
</dbReference>
<accession>A0A8X6QQK9</accession>
<evidence type="ECO:0000313" key="2">
    <source>
        <dbReference type="Proteomes" id="UP000887013"/>
    </source>
</evidence>
<keyword evidence="2" id="KW-1185">Reference proteome</keyword>